<comment type="caution">
    <text evidence="2">The sequence shown here is derived from an EMBL/GenBank/DDBJ whole genome shotgun (WGS) entry which is preliminary data.</text>
</comment>
<accession>A0A118JXX2</accession>
<feature type="compositionally biased region" description="Low complexity" evidence="1">
    <location>
        <begin position="28"/>
        <end position="37"/>
    </location>
</feature>
<evidence type="ECO:0000313" key="2">
    <source>
        <dbReference type="EMBL" id="KVH96130.1"/>
    </source>
</evidence>
<gene>
    <name evidence="2" type="ORF">Ccrd_001794</name>
</gene>
<proteinExistence type="predicted"/>
<dbReference type="EMBL" id="LEKV01004354">
    <property type="protein sequence ID" value="KVH96130.1"/>
    <property type="molecule type" value="Genomic_DNA"/>
</dbReference>
<name>A0A118JXX2_CYNCS</name>
<sequence>MMLGKIGRTIRMATSERLRLVGSRPFSTNNKPTTEPNKNGERTDGSLTHHDLYRDLDKLDFMTAANILFTTPPKPKKFGFRTKCSDILEKRRVEEAKKTKAAEGEALESNPQLVEVKERLDSLEKSVKEIMIESKTQRNIKVTENDMQASLWVKNAKINKKHMMHKEAQLVMRRMLIAIAGFIPAFRANGESKTAQRHFGAVLIKTFTFVQHIGGTLALAFPPAPKHGLKLSAADRMGVLPHSPAAATSVTKVGAANK</sequence>
<dbReference type="Gramene" id="KVH96130">
    <property type="protein sequence ID" value="KVH96130"/>
    <property type="gene ID" value="Ccrd_001794"/>
</dbReference>
<evidence type="ECO:0000313" key="3">
    <source>
        <dbReference type="Proteomes" id="UP000243975"/>
    </source>
</evidence>
<reference evidence="2 3" key="1">
    <citation type="journal article" date="2016" name="Sci. Rep.">
        <title>The genome sequence of the outbreeding globe artichoke constructed de novo incorporating a phase-aware low-pass sequencing strategy of F1 progeny.</title>
        <authorList>
            <person name="Scaglione D."/>
            <person name="Reyes-Chin-Wo S."/>
            <person name="Acquadro A."/>
            <person name="Froenicke L."/>
            <person name="Portis E."/>
            <person name="Beitel C."/>
            <person name="Tirone M."/>
            <person name="Mauro R."/>
            <person name="Lo Monaco A."/>
            <person name="Mauromicale G."/>
            <person name="Faccioli P."/>
            <person name="Cattivelli L."/>
            <person name="Rieseberg L."/>
            <person name="Michelmore R."/>
            <person name="Lanteri S."/>
        </authorList>
    </citation>
    <scope>NUCLEOTIDE SEQUENCE [LARGE SCALE GENOMIC DNA]</scope>
    <source>
        <strain evidence="2">2C</strain>
    </source>
</reference>
<protein>
    <submittedName>
        <fullName evidence="2">Uncharacterized protein</fullName>
    </submittedName>
</protein>
<dbReference type="PANTHER" id="PTHR36339:SF2">
    <property type="entry name" value="F23A5.5"/>
    <property type="match status" value="1"/>
</dbReference>
<organism evidence="2 3">
    <name type="scientific">Cynara cardunculus var. scolymus</name>
    <name type="common">Globe artichoke</name>
    <name type="synonym">Cynara scolymus</name>
    <dbReference type="NCBI Taxonomy" id="59895"/>
    <lineage>
        <taxon>Eukaryota</taxon>
        <taxon>Viridiplantae</taxon>
        <taxon>Streptophyta</taxon>
        <taxon>Embryophyta</taxon>
        <taxon>Tracheophyta</taxon>
        <taxon>Spermatophyta</taxon>
        <taxon>Magnoliopsida</taxon>
        <taxon>eudicotyledons</taxon>
        <taxon>Gunneridae</taxon>
        <taxon>Pentapetalae</taxon>
        <taxon>asterids</taxon>
        <taxon>campanulids</taxon>
        <taxon>Asterales</taxon>
        <taxon>Asteraceae</taxon>
        <taxon>Carduoideae</taxon>
        <taxon>Cardueae</taxon>
        <taxon>Carduinae</taxon>
        <taxon>Cynara</taxon>
    </lineage>
</organism>
<feature type="region of interest" description="Disordered" evidence="1">
    <location>
        <begin position="21"/>
        <end position="46"/>
    </location>
</feature>
<evidence type="ECO:0000256" key="1">
    <source>
        <dbReference type="SAM" id="MobiDB-lite"/>
    </source>
</evidence>
<dbReference type="AlphaFoldDB" id="A0A118JXX2"/>
<dbReference type="PANTHER" id="PTHR36339">
    <property type="entry name" value="F23A5.5"/>
    <property type="match status" value="1"/>
</dbReference>
<dbReference type="Proteomes" id="UP000243975">
    <property type="component" value="Unassembled WGS sequence"/>
</dbReference>
<keyword evidence="3" id="KW-1185">Reference proteome</keyword>